<keyword evidence="1" id="KW-0245">EGF-like domain</keyword>
<dbReference type="PROSITE" id="PS50070">
    <property type="entry name" value="KRINGLE_2"/>
    <property type="match status" value="2"/>
</dbReference>
<feature type="domain" description="Kringle" evidence="7">
    <location>
        <begin position="20"/>
        <end position="86"/>
    </location>
</feature>
<dbReference type="SUPFAM" id="SSF57440">
    <property type="entry name" value="Kringle-like"/>
    <property type="match status" value="2"/>
</dbReference>
<evidence type="ECO:0000256" key="4">
    <source>
        <dbReference type="PROSITE-ProRule" id="PRU00121"/>
    </source>
</evidence>
<dbReference type="PANTHER" id="PTHR24043:SF8">
    <property type="entry name" value="EGF-LIKE DOMAIN-CONTAINING PROTEIN"/>
    <property type="match status" value="1"/>
</dbReference>
<keyword evidence="2 4" id="KW-0420">Kringle</keyword>
<keyword evidence="5" id="KW-0768">Sushi</keyword>
<dbReference type="Gene3D" id="2.10.70.10">
    <property type="entry name" value="Complement Module, domain 1"/>
    <property type="match status" value="3"/>
</dbReference>
<dbReference type="PANTHER" id="PTHR24043">
    <property type="entry name" value="SCAVENGER RECEPTOR CLASS F"/>
    <property type="match status" value="1"/>
</dbReference>
<gene>
    <name evidence="9" type="ORF">MCOR_7927</name>
</gene>
<organism evidence="9 10">
    <name type="scientific">Mytilus coruscus</name>
    <name type="common">Sea mussel</name>
    <dbReference type="NCBI Taxonomy" id="42192"/>
    <lineage>
        <taxon>Eukaryota</taxon>
        <taxon>Metazoa</taxon>
        <taxon>Spiralia</taxon>
        <taxon>Lophotrochozoa</taxon>
        <taxon>Mollusca</taxon>
        <taxon>Bivalvia</taxon>
        <taxon>Autobranchia</taxon>
        <taxon>Pteriomorphia</taxon>
        <taxon>Mytilida</taxon>
        <taxon>Mytiloidea</taxon>
        <taxon>Mytilidae</taxon>
        <taxon>Mytilinae</taxon>
        <taxon>Mytilus</taxon>
    </lineage>
</organism>
<evidence type="ECO:0000313" key="10">
    <source>
        <dbReference type="Proteomes" id="UP000507470"/>
    </source>
</evidence>
<dbReference type="Gene3D" id="2.170.300.10">
    <property type="entry name" value="Tie2 ligand-binding domain superfamily"/>
    <property type="match status" value="1"/>
</dbReference>
<dbReference type="Pfam" id="PF00051">
    <property type="entry name" value="Kringle"/>
    <property type="match status" value="2"/>
</dbReference>
<keyword evidence="6" id="KW-1133">Transmembrane helix</keyword>
<dbReference type="InterPro" id="IPR035976">
    <property type="entry name" value="Sushi/SCR/CCP_sf"/>
</dbReference>
<dbReference type="CDD" id="cd00033">
    <property type="entry name" value="CCP"/>
    <property type="match status" value="3"/>
</dbReference>
<dbReference type="SMART" id="SM00032">
    <property type="entry name" value="CCP"/>
    <property type="match status" value="3"/>
</dbReference>
<evidence type="ECO:0000256" key="2">
    <source>
        <dbReference type="ARBA" id="ARBA00022572"/>
    </source>
</evidence>
<feature type="domain" description="Sushi" evidence="8">
    <location>
        <begin position="474"/>
        <end position="538"/>
    </location>
</feature>
<reference evidence="9 10" key="1">
    <citation type="submission" date="2020-06" db="EMBL/GenBank/DDBJ databases">
        <authorList>
            <person name="Li R."/>
            <person name="Bekaert M."/>
        </authorList>
    </citation>
    <scope>NUCLEOTIDE SEQUENCE [LARGE SCALE GENOMIC DNA]</scope>
    <source>
        <strain evidence="10">wild</strain>
    </source>
</reference>
<comment type="caution">
    <text evidence="4">Lacks conserved residue(s) required for the propagation of feature annotation.</text>
</comment>
<dbReference type="InterPro" id="IPR056806">
    <property type="entry name" value="EGF_STAB1-2"/>
</dbReference>
<dbReference type="GO" id="GO:0005044">
    <property type="term" value="F:scavenger receptor activity"/>
    <property type="evidence" value="ECO:0007669"/>
    <property type="project" value="InterPro"/>
</dbReference>
<dbReference type="Gene3D" id="2.40.20.10">
    <property type="entry name" value="Plasminogen Kringle 4"/>
    <property type="match status" value="2"/>
</dbReference>
<keyword evidence="6" id="KW-0472">Membrane</keyword>
<sequence length="687" mass="76670">MEFCFAHNSVYVTCYFEYDKGKAYNGTVNTAVGGKACKNWKNYKSIYTKYYPDHNYCRNPRTDAFDEPWCYIDEGYITAVCSITACVCKSGRFGNKCEQICHCKEPDCNDLTGHCSSAGCEEEWSGHSCNGTVCISSRFGEKCEQFCHCKEPGCDDVTGRCNKIECEEGWAGDSCNECSPNRFGQNCERVCHCQHGECDNITGVCYKPGCMKGWTGDSCNYTTDCVLKTHDTTYNGTVNITKSNSRCKRWENTDKGAIYRALEENYCRNPSFDTLDYPWCYTESGNPRFDTCAIPLCVCQPGFYGENCQSKCHCAVGGCNTISGECNNPTAGCKVPWTGRKCSTRFSCPDLHTSSTSKLLTPTSLTGYHINDTVKFLCDVGYALSGPDILICIINDRHNGGKWNNSQPVCQYIECSKSSLHLTDIEVINTTVEKFNFGDVINISCKHGYIGEAKLLKCVNMNKWTANRPVCRVVPCPDFNMTESIELPTKLTKYHLHDIAIFKCRSGYILSGNATLTCLAYNSHPVGKWSSVQPICIDNTSSAFPAAAVGAGVGSATAIILVAVIIVFLVKRRRALKHRTQKSTIYKETPLESNISEEAEIKGDLKKFSRENDRDIIVSVNNDNTYYNKVEVEGHYNNEEDGEGYYSFTLDKQIPRSAVLMKEFYDYVENGREVGGKLELEFAVSIS</sequence>
<dbReference type="PROSITE" id="PS50923">
    <property type="entry name" value="SUSHI"/>
    <property type="match status" value="3"/>
</dbReference>
<feature type="domain" description="Sushi" evidence="8">
    <location>
        <begin position="413"/>
        <end position="473"/>
    </location>
</feature>
<evidence type="ECO:0000313" key="9">
    <source>
        <dbReference type="EMBL" id="CAC5368342.1"/>
    </source>
</evidence>
<feature type="domain" description="Kringle" evidence="7">
    <location>
        <begin position="197"/>
        <end position="297"/>
    </location>
</feature>
<dbReference type="Pfam" id="PF00084">
    <property type="entry name" value="Sushi"/>
    <property type="match status" value="3"/>
</dbReference>
<evidence type="ECO:0000259" key="8">
    <source>
        <dbReference type="PROSITE" id="PS50923"/>
    </source>
</evidence>
<evidence type="ECO:0000256" key="5">
    <source>
        <dbReference type="PROSITE-ProRule" id="PRU00302"/>
    </source>
</evidence>
<dbReference type="InterPro" id="IPR000001">
    <property type="entry name" value="Kringle"/>
</dbReference>
<dbReference type="InterPro" id="IPR038178">
    <property type="entry name" value="Kringle_sf"/>
</dbReference>
<evidence type="ECO:0000256" key="1">
    <source>
        <dbReference type="ARBA" id="ARBA00022536"/>
    </source>
</evidence>
<dbReference type="InterPro" id="IPR042635">
    <property type="entry name" value="MEGF10/SREC1/2-like"/>
</dbReference>
<dbReference type="SMART" id="SM00130">
    <property type="entry name" value="KR"/>
    <property type="match status" value="2"/>
</dbReference>
<feature type="transmembrane region" description="Helical" evidence="6">
    <location>
        <begin position="543"/>
        <end position="570"/>
    </location>
</feature>
<dbReference type="AlphaFoldDB" id="A0A6J8AI11"/>
<feature type="domain" description="Sushi" evidence="8">
    <location>
        <begin position="346"/>
        <end position="412"/>
    </location>
</feature>
<dbReference type="EMBL" id="CACVKT020001464">
    <property type="protein sequence ID" value="CAC5368342.1"/>
    <property type="molecule type" value="Genomic_DNA"/>
</dbReference>
<dbReference type="InterPro" id="IPR000436">
    <property type="entry name" value="Sushi_SCR_CCP_dom"/>
</dbReference>
<evidence type="ECO:0000259" key="7">
    <source>
        <dbReference type="PROSITE" id="PS50070"/>
    </source>
</evidence>
<dbReference type="OrthoDB" id="6050552at2759"/>
<dbReference type="Proteomes" id="UP000507470">
    <property type="component" value="Unassembled WGS sequence"/>
</dbReference>
<feature type="disulfide bond" evidence="5">
    <location>
        <begin position="415"/>
        <end position="458"/>
    </location>
</feature>
<proteinExistence type="predicted"/>
<name>A0A6J8AI11_MYTCO</name>
<dbReference type="SUPFAM" id="SSF57535">
    <property type="entry name" value="Complement control module/SCR domain"/>
    <property type="match status" value="3"/>
</dbReference>
<dbReference type="CDD" id="cd12087">
    <property type="entry name" value="TM_EGFR-like"/>
    <property type="match status" value="1"/>
</dbReference>
<keyword evidence="6" id="KW-0812">Transmembrane</keyword>
<evidence type="ECO:0000256" key="6">
    <source>
        <dbReference type="SAM" id="Phobius"/>
    </source>
</evidence>
<dbReference type="Pfam" id="PF24887">
    <property type="entry name" value="EGF_STAB1-2"/>
    <property type="match status" value="1"/>
</dbReference>
<evidence type="ECO:0000256" key="3">
    <source>
        <dbReference type="ARBA" id="ARBA00023157"/>
    </source>
</evidence>
<keyword evidence="3 5" id="KW-1015">Disulfide bond</keyword>
<accession>A0A6J8AI11</accession>
<protein>
    <submittedName>
        <fullName evidence="9">Uncharacterized protein</fullName>
    </submittedName>
</protein>
<keyword evidence="10" id="KW-1185">Reference proteome</keyword>
<dbReference type="InterPro" id="IPR013806">
    <property type="entry name" value="Kringle-like"/>
</dbReference>